<feature type="chain" id="PRO_5020369436" evidence="1">
    <location>
        <begin position="23"/>
        <end position="246"/>
    </location>
</feature>
<proteinExistence type="predicted"/>
<sequence length="246" mass="25660">MNTFTRTILASSLAFACAQASAAEFGAWHQVQKGVIERTNADGSSSRATYGPAGAQYTYDRLQARIAEIESGKVGVLDSLAELQSVYAALGVAASARLAAPDASAANDDWLAPMKVGPVINAADYTDTICSGHYAEFWSTYTNMFATASLVAKSTLLSGGFSPPPPAITQWTVTANASFLTTAGGTWNQVDTYDISPSGTQTTTASNGAPRTTGYCDGYSLGQVSVFCPGGGGDYASYERWYVGCP</sequence>
<evidence type="ECO:0000313" key="3">
    <source>
        <dbReference type="Proteomes" id="UP000295293"/>
    </source>
</evidence>
<evidence type="ECO:0000256" key="1">
    <source>
        <dbReference type="SAM" id="SignalP"/>
    </source>
</evidence>
<gene>
    <name evidence="2" type="ORF">DFR29_103173</name>
</gene>
<feature type="signal peptide" evidence="1">
    <location>
        <begin position="1"/>
        <end position="22"/>
    </location>
</feature>
<reference evidence="2 3" key="1">
    <citation type="submission" date="2019-03" db="EMBL/GenBank/DDBJ databases">
        <title>Genomic Encyclopedia of Type Strains, Phase IV (KMG-IV): sequencing the most valuable type-strain genomes for metagenomic binning, comparative biology and taxonomic classification.</title>
        <authorList>
            <person name="Goeker M."/>
        </authorList>
    </citation>
    <scope>NUCLEOTIDE SEQUENCE [LARGE SCALE GENOMIC DNA]</scope>
    <source>
        <strain evidence="2 3">DSM 21667</strain>
    </source>
</reference>
<dbReference type="RefSeq" id="WP_133817774.1">
    <property type="nucleotide sequence ID" value="NZ_SNZH01000003.1"/>
</dbReference>
<dbReference type="AlphaFoldDB" id="A0A4R6Z4M7"/>
<protein>
    <submittedName>
        <fullName evidence="2">Uncharacterized protein</fullName>
    </submittedName>
</protein>
<accession>A0A4R6Z4M7</accession>
<dbReference type="Proteomes" id="UP000295293">
    <property type="component" value="Unassembled WGS sequence"/>
</dbReference>
<comment type="caution">
    <text evidence="2">The sequence shown here is derived from an EMBL/GenBank/DDBJ whole genome shotgun (WGS) entry which is preliminary data.</text>
</comment>
<keyword evidence="1" id="KW-0732">Signal</keyword>
<keyword evidence="3" id="KW-1185">Reference proteome</keyword>
<dbReference type="PROSITE" id="PS51257">
    <property type="entry name" value="PROKAR_LIPOPROTEIN"/>
    <property type="match status" value="1"/>
</dbReference>
<dbReference type="EMBL" id="SNZH01000003">
    <property type="protein sequence ID" value="TDR46637.1"/>
    <property type="molecule type" value="Genomic_DNA"/>
</dbReference>
<evidence type="ECO:0000313" key="2">
    <source>
        <dbReference type="EMBL" id="TDR46637.1"/>
    </source>
</evidence>
<name>A0A4R6Z4M7_9GAMM</name>
<organism evidence="2 3">
    <name type="scientific">Tahibacter aquaticus</name>
    <dbReference type="NCBI Taxonomy" id="520092"/>
    <lineage>
        <taxon>Bacteria</taxon>
        <taxon>Pseudomonadati</taxon>
        <taxon>Pseudomonadota</taxon>
        <taxon>Gammaproteobacteria</taxon>
        <taxon>Lysobacterales</taxon>
        <taxon>Rhodanobacteraceae</taxon>
        <taxon>Tahibacter</taxon>
    </lineage>
</organism>